<feature type="transmembrane region" description="Helical" evidence="1">
    <location>
        <begin position="202"/>
        <end position="221"/>
    </location>
</feature>
<feature type="transmembrane region" description="Helical" evidence="1">
    <location>
        <begin position="52"/>
        <end position="76"/>
    </location>
</feature>
<proteinExistence type="predicted"/>
<organism evidence="2 3">
    <name type="scientific">Jiangella rhizosphaerae</name>
    <dbReference type="NCBI Taxonomy" id="2293569"/>
    <lineage>
        <taxon>Bacteria</taxon>
        <taxon>Bacillati</taxon>
        <taxon>Actinomycetota</taxon>
        <taxon>Actinomycetes</taxon>
        <taxon>Jiangellales</taxon>
        <taxon>Jiangellaceae</taxon>
        <taxon>Jiangella</taxon>
    </lineage>
</organism>
<keyword evidence="3" id="KW-1185">Reference proteome</keyword>
<sequence>MRSFALPATSPATEEDWLRRGTRALWFRAPWVLAGSVPILAAALAATSLSGGYLLVAAALAGLVGAPAFVALAVIAQRLVLDGDVRAHDLRTPGRGGWARAVAVVWTAAAAVVLALVAFEVYGRTGSPAALVPALAGTVVAAHAVLLAPAAVALLLDRPSAPWRNVWIVAFLAAARRPVPVLGGWVAAALLCWLALRLQVLLLVVPGVAAVVLVSAAWTALGGLGVTPGRRTPAP</sequence>
<feature type="transmembrane region" description="Helical" evidence="1">
    <location>
        <begin position="97"/>
        <end position="119"/>
    </location>
</feature>
<name>A0A418KRT7_9ACTN</name>
<protein>
    <recommendedName>
        <fullName evidence="4">DUF624 domain-containing protein</fullName>
    </recommendedName>
</protein>
<gene>
    <name evidence="2" type="ORF">DY240_11110</name>
</gene>
<keyword evidence="1" id="KW-1133">Transmembrane helix</keyword>
<dbReference type="Proteomes" id="UP000284057">
    <property type="component" value="Unassembled WGS sequence"/>
</dbReference>
<keyword evidence="1" id="KW-0472">Membrane</keyword>
<dbReference type="RefSeq" id="WP_119659964.1">
    <property type="nucleotide sequence ID" value="NZ_QUAL01000102.1"/>
</dbReference>
<dbReference type="EMBL" id="QUAL01000102">
    <property type="protein sequence ID" value="RIQ25890.1"/>
    <property type="molecule type" value="Genomic_DNA"/>
</dbReference>
<reference evidence="2 3" key="1">
    <citation type="submission" date="2018-09" db="EMBL/GenBank/DDBJ databases">
        <title>Isolation, diversity and antifungal activity of actinobacteria from wheat.</title>
        <authorList>
            <person name="Han C."/>
        </authorList>
    </citation>
    <scope>NUCLEOTIDE SEQUENCE [LARGE SCALE GENOMIC DNA]</scope>
    <source>
        <strain evidence="2 3">NEAU-YY265</strain>
    </source>
</reference>
<keyword evidence="1" id="KW-0812">Transmembrane</keyword>
<feature type="transmembrane region" description="Helical" evidence="1">
    <location>
        <begin position="25"/>
        <end position="46"/>
    </location>
</feature>
<evidence type="ECO:0000313" key="2">
    <source>
        <dbReference type="EMBL" id="RIQ25890.1"/>
    </source>
</evidence>
<evidence type="ECO:0000256" key="1">
    <source>
        <dbReference type="SAM" id="Phobius"/>
    </source>
</evidence>
<evidence type="ECO:0000313" key="3">
    <source>
        <dbReference type="Proteomes" id="UP000284057"/>
    </source>
</evidence>
<feature type="transmembrane region" description="Helical" evidence="1">
    <location>
        <begin position="131"/>
        <end position="156"/>
    </location>
</feature>
<evidence type="ECO:0008006" key="4">
    <source>
        <dbReference type="Google" id="ProtNLM"/>
    </source>
</evidence>
<comment type="caution">
    <text evidence="2">The sequence shown here is derived from an EMBL/GenBank/DDBJ whole genome shotgun (WGS) entry which is preliminary data.</text>
</comment>
<accession>A0A418KRT7</accession>
<dbReference type="OrthoDB" id="9910178at2"/>
<dbReference type="AlphaFoldDB" id="A0A418KRT7"/>